<keyword evidence="1" id="KW-1133">Transmembrane helix</keyword>
<evidence type="ECO:0008006" key="4">
    <source>
        <dbReference type="Google" id="ProtNLM"/>
    </source>
</evidence>
<sequence>MSNKTKISDPSSAGNVYLIFYNVFLTLGWLIVLIQTTHHLIYEGGNLKGLWESTSSVLMIAQTLAVLEVSQCFICTCLPSGIRFLATHKRRGNKKIWDCL</sequence>
<protein>
    <recommendedName>
        <fullName evidence="4">Very-long-chain (3R)-3-hydroxyacyl-CoA dehydratase</fullName>
    </recommendedName>
</protein>
<organism evidence="2 3">
    <name type="scientific">Cherax quadricarinatus</name>
    <name type="common">Australian red claw crayfish</name>
    <dbReference type="NCBI Taxonomy" id="27406"/>
    <lineage>
        <taxon>Eukaryota</taxon>
        <taxon>Metazoa</taxon>
        <taxon>Ecdysozoa</taxon>
        <taxon>Arthropoda</taxon>
        <taxon>Crustacea</taxon>
        <taxon>Multicrustacea</taxon>
        <taxon>Malacostraca</taxon>
        <taxon>Eumalacostraca</taxon>
        <taxon>Eucarida</taxon>
        <taxon>Decapoda</taxon>
        <taxon>Pleocyemata</taxon>
        <taxon>Astacidea</taxon>
        <taxon>Parastacoidea</taxon>
        <taxon>Parastacidae</taxon>
        <taxon>Cherax</taxon>
    </lineage>
</organism>
<accession>A0AAW0VPP6</accession>
<feature type="transmembrane region" description="Helical" evidence="1">
    <location>
        <begin position="57"/>
        <end position="86"/>
    </location>
</feature>
<feature type="transmembrane region" description="Helical" evidence="1">
    <location>
        <begin position="16"/>
        <end position="37"/>
    </location>
</feature>
<dbReference type="Proteomes" id="UP001445076">
    <property type="component" value="Unassembled WGS sequence"/>
</dbReference>
<gene>
    <name evidence="2" type="ORF">OTU49_014465</name>
</gene>
<reference evidence="2 3" key="1">
    <citation type="journal article" date="2024" name="BMC Genomics">
        <title>Genome assembly of redclaw crayfish (Cherax quadricarinatus) provides insights into its immune adaptation and hypoxia tolerance.</title>
        <authorList>
            <person name="Liu Z."/>
            <person name="Zheng J."/>
            <person name="Li H."/>
            <person name="Fang K."/>
            <person name="Wang S."/>
            <person name="He J."/>
            <person name="Zhou D."/>
            <person name="Weng S."/>
            <person name="Chi M."/>
            <person name="Gu Z."/>
            <person name="He J."/>
            <person name="Li F."/>
            <person name="Wang M."/>
        </authorList>
    </citation>
    <scope>NUCLEOTIDE SEQUENCE [LARGE SCALE GENOMIC DNA]</scope>
    <source>
        <strain evidence="2">ZL_2023a</strain>
    </source>
</reference>
<name>A0AAW0VPP6_CHEQU</name>
<dbReference type="AlphaFoldDB" id="A0AAW0VPP6"/>
<evidence type="ECO:0000256" key="1">
    <source>
        <dbReference type="SAM" id="Phobius"/>
    </source>
</evidence>
<evidence type="ECO:0000313" key="2">
    <source>
        <dbReference type="EMBL" id="KAK8718795.1"/>
    </source>
</evidence>
<proteinExistence type="predicted"/>
<dbReference type="EMBL" id="JARKIK010004140">
    <property type="protein sequence ID" value="KAK8718795.1"/>
    <property type="molecule type" value="Genomic_DNA"/>
</dbReference>
<comment type="caution">
    <text evidence="2">The sequence shown here is derived from an EMBL/GenBank/DDBJ whole genome shotgun (WGS) entry which is preliminary data.</text>
</comment>
<evidence type="ECO:0000313" key="3">
    <source>
        <dbReference type="Proteomes" id="UP001445076"/>
    </source>
</evidence>
<keyword evidence="1" id="KW-0472">Membrane</keyword>
<keyword evidence="3" id="KW-1185">Reference proteome</keyword>
<keyword evidence="1" id="KW-0812">Transmembrane</keyword>